<feature type="domain" description="Disease resistance N-terminal" evidence="7">
    <location>
        <begin position="9"/>
        <end position="84"/>
    </location>
</feature>
<feature type="compositionally biased region" description="Basic and acidic residues" evidence="6">
    <location>
        <begin position="348"/>
        <end position="369"/>
    </location>
</feature>
<dbReference type="EnsemblPlants" id="OBART06G12490.1">
    <property type="protein sequence ID" value="OBART06G12490.1"/>
    <property type="gene ID" value="OBART06G12490"/>
</dbReference>
<proteinExistence type="inferred from homology"/>
<comment type="similarity">
    <text evidence="1">Belongs to the disease resistance NB-LRR family.</text>
</comment>
<sequence>MAELAAGAVSSLLGILQNEAQLLQRVGHDVEFIKEEMESMNSFLEHLARTAPPDGLHDEQVQTWMKQVRYLAHDCSNCIDHYLQRGDPAIHRARGGLRGYFWWAYWFVLEMVAQHKVAARLRELKERASDVGKRRLRYGVEIPGKVAPGAGEPASTALLPSSSSSSQAIAALPATQDDDEDRAGEQKAAAVAESSSSYYQQQALEPPTLNDYFLKKIASWVEARRDARQSIRSIAVVASDDAASDIVSEGLTKAGAPFKHTVRINLPLVHYPSDYLGPNEVLCYTLRVCTIQKDNKDPNYVDKKIVWFKAWRQREQIIRIVSNKFEEHVPRKIQGLVSKIEDMESKINVKTVGGEKTRQTDGGDSKNEGTDGGSKTIEGNAGGSNTIGEKGGVINSEEMGGGSKTVEQISGSTKTQDEADGENMTSETLDTGEASLVLQTDKPLGVLAK</sequence>
<dbReference type="eggNOG" id="KOG4658">
    <property type="taxonomic scope" value="Eukaryota"/>
</dbReference>
<reference evidence="8" key="1">
    <citation type="journal article" date="2009" name="Rice">
        <title>De Novo Next Generation Sequencing of Plant Genomes.</title>
        <authorList>
            <person name="Rounsley S."/>
            <person name="Marri P.R."/>
            <person name="Yu Y."/>
            <person name="He R."/>
            <person name="Sisneros N."/>
            <person name="Goicoechea J.L."/>
            <person name="Lee S.J."/>
            <person name="Angelova A."/>
            <person name="Kudrna D."/>
            <person name="Luo M."/>
            <person name="Affourtit J."/>
            <person name="Desany B."/>
            <person name="Knight J."/>
            <person name="Niazi F."/>
            <person name="Egholm M."/>
            <person name="Wing R.A."/>
        </authorList>
    </citation>
    <scope>NUCLEOTIDE SEQUENCE [LARGE SCALE GENOMIC DNA]</scope>
    <source>
        <strain evidence="8">cv. IRGC 105608</strain>
    </source>
</reference>
<evidence type="ECO:0000256" key="2">
    <source>
        <dbReference type="ARBA" id="ARBA00022614"/>
    </source>
</evidence>
<keyword evidence="3" id="KW-0677">Repeat</keyword>
<dbReference type="PaxDb" id="65489-OBART06G12490.1"/>
<evidence type="ECO:0000256" key="1">
    <source>
        <dbReference type="ARBA" id="ARBA00008894"/>
    </source>
</evidence>
<reference evidence="8" key="2">
    <citation type="submission" date="2015-03" db="UniProtKB">
        <authorList>
            <consortium name="EnsemblPlants"/>
        </authorList>
    </citation>
    <scope>IDENTIFICATION</scope>
</reference>
<evidence type="ECO:0000313" key="8">
    <source>
        <dbReference type="EnsemblPlants" id="OBART06G12490.1"/>
    </source>
</evidence>
<feature type="region of interest" description="Disordered" evidence="6">
    <location>
        <begin position="348"/>
        <end position="449"/>
    </location>
</feature>
<keyword evidence="5" id="KW-0611">Plant defense</keyword>
<dbReference type="InterPro" id="IPR038005">
    <property type="entry name" value="RX-like_CC"/>
</dbReference>
<organism evidence="8">
    <name type="scientific">Oryza barthii</name>
    <dbReference type="NCBI Taxonomy" id="65489"/>
    <lineage>
        <taxon>Eukaryota</taxon>
        <taxon>Viridiplantae</taxon>
        <taxon>Streptophyta</taxon>
        <taxon>Embryophyta</taxon>
        <taxon>Tracheophyta</taxon>
        <taxon>Spermatophyta</taxon>
        <taxon>Magnoliopsida</taxon>
        <taxon>Liliopsida</taxon>
        <taxon>Poales</taxon>
        <taxon>Poaceae</taxon>
        <taxon>BOP clade</taxon>
        <taxon>Oryzoideae</taxon>
        <taxon>Oryzeae</taxon>
        <taxon>Oryzinae</taxon>
        <taxon>Oryza</taxon>
    </lineage>
</organism>
<evidence type="ECO:0000256" key="4">
    <source>
        <dbReference type="ARBA" id="ARBA00022741"/>
    </source>
</evidence>
<keyword evidence="4" id="KW-0547">Nucleotide-binding</keyword>
<dbReference type="Proteomes" id="UP000026960">
    <property type="component" value="Chromosome 6"/>
</dbReference>
<dbReference type="Gramene" id="OBART06G12490.1">
    <property type="protein sequence ID" value="OBART06G12490.1"/>
    <property type="gene ID" value="OBART06G12490"/>
</dbReference>
<evidence type="ECO:0000256" key="3">
    <source>
        <dbReference type="ARBA" id="ARBA00022737"/>
    </source>
</evidence>
<feature type="compositionally biased region" description="Polar residues" evidence="6">
    <location>
        <begin position="405"/>
        <end position="414"/>
    </location>
</feature>
<dbReference type="GO" id="GO:0006952">
    <property type="term" value="P:defense response"/>
    <property type="evidence" value="ECO:0007669"/>
    <property type="project" value="UniProtKB-KW"/>
</dbReference>
<dbReference type="STRING" id="65489.A0A0D3GFV5"/>
<dbReference type="PANTHER" id="PTHR19338:SF40">
    <property type="entry name" value="OS06G0314450 PROTEIN"/>
    <property type="match status" value="1"/>
</dbReference>
<dbReference type="GO" id="GO:0000166">
    <property type="term" value="F:nucleotide binding"/>
    <property type="evidence" value="ECO:0007669"/>
    <property type="project" value="UniProtKB-KW"/>
</dbReference>
<dbReference type="Pfam" id="PF18052">
    <property type="entry name" value="Rx_N"/>
    <property type="match status" value="1"/>
</dbReference>
<dbReference type="InterPro" id="IPR041118">
    <property type="entry name" value="Rx_N"/>
</dbReference>
<evidence type="ECO:0000256" key="5">
    <source>
        <dbReference type="ARBA" id="ARBA00022821"/>
    </source>
</evidence>
<dbReference type="HOGENOM" id="CLU_049388_0_0_1"/>
<name>A0A0D3GFV5_9ORYZ</name>
<dbReference type="PANTHER" id="PTHR19338">
    <property type="entry name" value="TRANSLOCASE OF INNER MITOCHONDRIAL MEMBRANE 13 HOMOLOG"/>
    <property type="match status" value="1"/>
</dbReference>
<dbReference type="CDD" id="cd14798">
    <property type="entry name" value="RX-CC_like"/>
    <property type="match status" value="1"/>
</dbReference>
<evidence type="ECO:0000256" key="6">
    <source>
        <dbReference type="SAM" id="MobiDB-lite"/>
    </source>
</evidence>
<evidence type="ECO:0000313" key="9">
    <source>
        <dbReference type="Proteomes" id="UP000026960"/>
    </source>
</evidence>
<keyword evidence="2" id="KW-0433">Leucine-rich repeat</keyword>
<dbReference type="AlphaFoldDB" id="A0A0D3GFV5"/>
<evidence type="ECO:0000259" key="7">
    <source>
        <dbReference type="Pfam" id="PF18052"/>
    </source>
</evidence>
<keyword evidence="9" id="KW-1185">Reference proteome</keyword>
<accession>A0A0D3GFV5</accession>
<protein>
    <recommendedName>
        <fullName evidence="7">Disease resistance N-terminal domain-containing protein</fullName>
    </recommendedName>
</protein>
<dbReference type="Gene3D" id="1.20.5.4130">
    <property type="match status" value="1"/>
</dbReference>